<dbReference type="CDD" id="cd09218">
    <property type="entry name" value="TLP-PA"/>
    <property type="match status" value="1"/>
</dbReference>
<keyword evidence="2" id="KW-1185">Reference proteome</keyword>
<evidence type="ECO:0000313" key="2">
    <source>
        <dbReference type="Proteomes" id="UP001151760"/>
    </source>
</evidence>
<dbReference type="SMART" id="SM00205">
    <property type="entry name" value="THN"/>
    <property type="match status" value="1"/>
</dbReference>
<proteinExistence type="predicted"/>
<dbReference type="PANTHER" id="PTHR31048">
    <property type="entry name" value="OS03G0233200 PROTEIN"/>
    <property type="match status" value="1"/>
</dbReference>
<accession>A0ABQ4Z976</accession>
<dbReference type="EMBL" id="BQNB010011135">
    <property type="protein sequence ID" value="GJS86610.1"/>
    <property type="molecule type" value="Genomic_DNA"/>
</dbReference>
<name>A0ABQ4Z976_9ASTR</name>
<dbReference type="Gene3D" id="2.60.110.10">
    <property type="entry name" value="Thaumatin"/>
    <property type="match status" value="1"/>
</dbReference>
<reference evidence="1" key="2">
    <citation type="submission" date="2022-01" db="EMBL/GenBank/DDBJ databases">
        <authorList>
            <person name="Yamashiro T."/>
            <person name="Shiraishi A."/>
            <person name="Satake H."/>
            <person name="Nakayama K."/>
        </authorList>
    </citation>
    <scope>NUCLEOTIDE SEQUENCE</scope>
</reference>
<organism evidence="1 2">
    <name type="scientific">Tanacetum coccineum</name>
    <dbReference type="NCBI Taxonomy" id="301880"/>
    <lineage>
        <taxon>Eukaryota</taxon>
        <taxon>Viridiplantae</taxon>
        <taxon>Streptophyta</taxon>
        <taxon>Embryophyta</taxon>
        <taxon>Tracheophyta</taxon>
        <taxon>Spermatophyta</taxon>
        <taxon>Magnoliopsida</taxon>
        <taxon>eudicotyledons</taxon>
        <taxon>Gunneridae</taxon>
        <taxon>Pentapetalae</taxon>
        <taxon>asterids</taxon>
        <taxon>campanulids</taxon>
        <taxon>Asterales</taxon>
        <taxon>Asteraceae</taxon>
        <taxon>Asteroideae</taxon>
        <taxon>Anthemideae</taxon>
        <taxon>Anthemidinae</taxon>
        <taxon>Tanacetum</taxon>
    </lineage>
</organism>
<dbReference type="InterPro" id="IPR037176">
    <property type="entry name" value="Osmotin/thaumatin-like_sf"/>
</dbReference>
<dbReference type="PROSITE" id="PS51367">
    <property type="entry name" value="THAUMATIN_2"/>
    <property type="match status" value="1"/>
</dbReference>
<dbReference type="Proteomes" id="UP001151760">
    <property type="component" value="Unassembled WGS sequence"/>
</dbReference>
<evidence type="ECO:0000313" key="1">
    <source>
        <dbReference type="EMBL" id="GJS86610.1"/>
    </source>
</evidence>
<dbReference type="InterPro" id="IPR001938">
    <property type="entry name" value="Thaumatin"/>
</dbReference>
<dbReference type="Pfam" id="PF00314">
    <property type="entry name" value="Thaumatin"/>
    <property type="match status" value="1"/>
</dbReference>
<dbReference type="SUPFAM" id="SSF49870">
    <property type="entry name" value="Osmotin, thaumatin-like protein"/>
    <property type="match status" value="1"/>
</dbReference>
<sequence>MTGVSRNTNREFTGCDRHLGNEGDDLCLAFALGVGTPWRHRSLIPGIMMLRVHSAVFTVKNNCPYSIAPATLTGSGVSVLTGFELESAYSGDCGSGQVGCNGAGGAPPATLAEFTIGGADGKDFFDVSLVDGFNLPVSIVPQDGCAATDCPVYINANCPSELAVKNGSGGTVGCKSACEVFGTPEYCCSGDHNTPDKCPPTDYSRFFKNLCPKAYSYAYDDSTSTFTCNTGTNYVITFCP</sequence>
<reference evidence="1" key="1">
    <citation type="journal article" date="2022" name="Int. J. Mol. Sci.">
        <title>Draft Genome of Tanacetum Coccineum: Genomic Comparison of Closely Related Tanacetum-Family Plants.</title>
        <authorList>
            <person name="Yamashiro T."/>
            <person name="Shiraishi A."/>
            <person name="Nakayama K."/>
            <person name="Satake H."/>
        </authorList>
    </citation>
    <scope>NUCLEOTIDE SEQUENCE</scope>
</reference>
<comment type="caution">
    <text evidence="1">The sequence shown here is derived from an EMBL/GenBank/DDBJ whole genome shotgun (WGS) entry which is preliminary data.</text>
</comment>
<protein>
    <submittedName>
        <fullName evidence="1">Thaumatin-like protein 1</fullName>
    </submittedName>
</protein>
<gene>
    <name evidence="1" type="ORF">Tco_0769246</name>
</gene>